<dbReference type="AlphaFoldDB" id="A0A0R3SI61"/>
<evidence type="ECO:0000256" key="2">
    <source>
        <dbReference type="SAM" id="MobiDB-lite"/>
    </source>
</evidence>
<keyword evidence="3" id="KW-0812">Transmembrane</keyword>
<evidence type="ECO:0000313" key="4">
    <source>
        <dbReference type="EMBL" id="VDL52466.1"/>
    </source>
</evidence>
<dbReference type="InterPro" id="IPR039899">
    <property type="entry name" value="BET1_SNARE"/>
</dbReference>
<dbReference type="GO" id="GO:0012505">
    <property type="term" value="C:endomembrane system"/>
    <property type="evidence" value="ECO:0007669"/>
    <property type="project" value="UniProtKB-SubCell"/>
</dbReference>
<reference evidence="4 5" key="2">
    <citation type="submission" date="2018-11" db="EMBL/GenBank/DDBJ databases">
        <authorList>
            <consortium name="Pathogen Informatics"/>
        </authorList>
    </citation>
    <scope>NUCLEOTIDE SEQUENCE [LARGE SCALE GENOMIC DNA]</scope>
</reference>
<organism evidence="6">
    <name type="scientific">Hymenolepis diminuta</name>
    <name type="common">Rat tapeworm</name>
    <dbReference type="NCBI Taxonomy" id="6216"/>
    <lineage>
        <taxon>Eukaryota</taxon>
        <taxon>Metazoa</taxon>
        <taxon>Spiralia</taxon>
        <taxon>Lophotrochozoa</taxon>
        <taxon>Platyhelminthes</taxon>
        <taxon>Cestoda</taxon>
        <taxon>Eucestoda</taxon>
        <taxon>Cyclophyllidea</taxon>
        <taxon>Hymenolepididae</taxon>
        <taxon>Hymenolepis</taxon>
    </lineage>
</organism>
<evidence type="ECO:0000313" key="5">
    <source>
        <dbReference type="Proteomes" id="UP000274504"/>
    </source>
</evidence>
<keyword evidence="3" id="KW-1133">Transmembrane helix</keyword>
<feature type="compositionally biased region" description="Polar residues" evidence="2">
    <location>
        <begin position="342"/>
        <end position="356"/>
    </location>
</feature>
<accession>A0A0R3SI61</accession>
<dbReference type="Gene3D" id="1.20.5.110">
    <property type="match status" value="1"/>
</dbReference>
<keyword evidence="3" id="KW-0472">Membrane</keyword>
<dbReference type="SUPFAM" id="SSF58038">
    <property type="entry name" value="SNARE fusion complex"/>
    <property type="match status" value="1"/>
</dbReference>
<comment type="subcellular location">
    <subcellularLocation>
        <location evidence="1">Endomembrane system</location>
        <topology evidence="1">Single-pass type IV membrane protein</topology>
    </subcellularLocation>
</comment>
<gene>
    <name evidence="4" type="ORF">HDID_LOCUS4624</name>
</gene>
<protein>
    <submittedName>
        <fullName evidence="6">t-SNARE coiled-coil homology domain-containing protein</fullName>
    </submittedName>
</protein>
<evidence type="ECO:0000256" key="1">
    <source>
        <dbReference type="ARBA" id="ARBA00046280"/>
    </source>
</evidence>
<name>A0A0R3SI61_HYMDI</name>
<feature type="region of interest" description="Disordered" evidence="2">
    <location>
        <begin position="339"/>
        <end position="372"/>
    </location>
</feature>
<sequence length="395" mass="44690">MHPPNRSWDNNGSHRRGILAADNEALASELCVKVDLLKELSKNIGQEVRDQNNFLDGTLSDMFTRSENMLRKALNRADSGSPLQQQARRPSANRFVLPLLIVLIIIFDCIFNWPSDRDKYNIEYELASSKERLQSGYAQFYLLNEPACLEVKVTPYGRDVDLYVVANEDISFFKERLPLLKKFLTSSNKETKGINSKSSIYKLDPPQAWEVIAPSDVIKSNNSHLENVSDTVYWSTGPTFTLSSLGLGVEKVFIPKAFKRPLLVIVFAPSGGFFVKSAEPSKELEDSQFHHYTIQIFESDEKIISTYESVRAEAEENSLSYDQLASMYSTLREKDQRVYAGTSKSSHNSPTAQTRNGGDEGRNLETGQEEESMKGMSMTKFFLFEFLEIILNAIV</sequence>
<dbReference type="WBParaSite" id="HDID_0000462601-mRNA-1">
    <property type="protein sequence ID" value="HDID_0000462601-mRNA-1"/>
    <property type="gene ID" value="HDID_0000462601"/>
</dbReference>
<feature type="transmembrane region" description="Helical" evidence="3">
    <location>
        <begin position="95"/>
        <end position="113"/>
    </location>
</feature>
<dbReference type="CDD" id="cd15853">
    <property type="entry name" value="SNARE_Bet1"/>
    <property type="match status" value="1"/>
</dbReference>
<dbReference type="OrthoDB" id="261831at2759"/>
<dbReference type="Proteomes" id="UP000274504">
    <property type="component" value="Unassembled WGS sequence"/>
</dbReference>
<reference evidence="6" key="1">
    <citation type="submission" date="2017-02" db="UniProtKB">
        <authorList>
            <consortium name="WormBaseParasite"/>
        </authorList>
    </citation>
    <scope>IDENTIFICATION</scope>
</reference>
<dbReference type="STRING" id="6216.A0A0R3SI61"/>
<dbReference type="EMBL" id="UYSG01001858">
    <property type="protein sequence ID" value="VDL52466.1"/>
    <property type="molecule type" value="Genomic_DNA"/>
</dbReference>
<evidence type="ECO:0000313" key="6">
    <source>
        <dbReference type="WBParaSite" id="HDID_0000462601-mRNA-1"/>
    </source>
</evidence>
<evidence type="ECO:0000256" key="3">
    <source>
        <dbReference type="SAM" id="Phobius"/>
    </source>
</evidence>
<proteinExistence type="predicted"/>